<accession>A0A5N6K214</accession>
<comment type="caution">
    <text evidence="2">The sequence shown here is derived from an EMBL/GenBank/DDBJ whole genome shotgun (WGS) entry which is preliminary data.</text>
</comment>
<sequence length="109" mass="12471">MWRLPRTQSSAPQHPAISKLHPRPMTHRYGLWLNCTLKVAGTCLDPVCTPGKKILQNLGLSLDARLNQLYFFSFHLALKFLCLVFVEMRPLVPWVAGCLLECCMEMMLL</sequence>
<dbReference type="AlphaFoldDB" id="A0A5N6K214"/>
<feature type="compositionally biased region" description="Polar residues" evidence="1">
    <location>
        <begin position="1"/>
        <end position="12"/>
    </location>
</feature>
<evidence type="ECO:0000256" key="1">
    <source>
        <dbReference type="SAM" id="MobiDB-lite"/>
    </source>
</evidence>
<dbReference type="Proteomes" id="UP000326757">
    <property type="component" value="Unassembled WGS sequence"/>
</dbReference>
<proteinExistence type="predicted"/>
<protein>
    <submittedName>
        <fullName evidence="2">Uncharacterized protein</fullName>
    </submittedName>
</protein>
<organism evidence="2 3">
    <name type="scientific">Monilinia laxa</name>
    <name type="common">Brown rot fungus</name>
    <name type="synonym">Sclerotinia laxa</name>
    <dbReference type="NCBI Taxonomy" id="61186"/>
    <lineage>
        <taxon>Eukaryota</taxon>
        <taxon>Fungi</taxon>
        <taxon>Dikarya</taxon>
        <taxon>Ascomycota</taxon>
        <taxon>Pezizomycotina</taxon>
        <taxon>Leotiomycetes</taxon>
        <taxon>Helotiales</taxon>
        <taxon>Sclerotiniaceae</taxon>
        <taxon>Monilinia</taxon>
    </lineage>
</organism>
<keyword evidence="3" id="KW-1185">Reference proteome</keyword>
<name>A0A5N6K214_MONLA</name>
<evidence type="ECO:0000313" key="2">
    <source>
        <dbReference type="EMBL" id="KAB8296064.1"/>
    </source>
</evidence>
<gene>
    <name evidence="2" type="ORF">EYC80_008871</name>
</gene>
<reference evidence="2 3" key="1">
    <citation type="submission" date="2019-06" db="EMBL/GenBank/DDBJ databases">
        <title>Genome Sequence of the Brown Rot Fungal Pathogen Monilinia laxa.</title>
        <authorList>
            <person name="De Miccolis Angelini R.M."/>
            <person name="Landi L."/>
            <person name="Abate D."/>
            <person name="Pollastro S."/>
            <person name="Romanazzi G."/>
            <person name="Faretra F."/>
        </authorList>
    </citation>
    <scope>NUCLEOTIDE SEQUENCE [LARGE SCALE GENOMIC DNA]</scope>
    <source>
        <strain evidence="2 3">Mlax316</strain>
    </source>
</reference>
<feature type="region of interest" description="Disordered" evidence="1">
    <location>
        <begin position="1"/>
        <end position="20"/>
    </location>
</feature>
<dbReference type="EMBL" id="VIGI01000009">
    <property type="protein sequence ID" value="KAB8296064.1"/>
    <property type="molecule type" value="Genomic_DNA"/>
</dbReference>
<evidence type="ECO:0000313" key="3">
    <source>
        <dbReference type="Proteomes" id="UP000326757"/>
    </source>
</evidence>